<evidence type="ECO:0000256" key="2">
    <source>
        <dbReference type="ARBA" id="ARBA00022840"/>
    </source>
</evidence>
<keyword evidence="2 5" id="KW-0067">ATP-binding</keyword>
<comment type="caution">
    <text evidence="5">The sequence shown here is derived from an EMBL/GenBank/DDBJ whole genome shotgun (WGS) entry which is preliminary data.</text>
</comment>
<protein>
    <submittedName>
        <fullName evidence="5">ATP-dependent Clp protease ATP-binding subunit</fullName>
    </submittedName>
</protein>
<dbReference type="InterPro" id="IPR004176">
    <property type="entry name" value="Clp_R_N"/>
</dbReference>
<dbReference type="InterPro" id="IPR050130">
    <property type="entry name" value="ClpA_ClpB"/>
</dbReference>
<dbReference type="Proteomes" id="UP000824001">
    <property type="component" value="Unassembled WGS sequence"/>
</dbReference>
<dbReference type="AlphaFoldDB" id="A0A9D1FFH7"/>
<evidence type="ECO:0000256" key="3">
    <source>
        <dbReference type="PROSITE-ProRule" id="PRU01251"/>
    </source>
</evidence>
<dbReference type="GO" id="GO:0008233">
    <property type="term" value="F:peptidase activity"/>
    <property type="evidence" value="ECO:0007669"/>
    <property type="project" value="UniProtKB-KW"/>
</dbReference>
<dbReference type="PANTHER" id="PTHR11638">
    <property type="entry name" value="ATP-DEPENDENT CLP PROTEASE"/>
    <property type="match status" value="1"/>
</dbReference>
<dbReference type="PANTHER" id="PTHR11638:SF18">
    <property type="entry name" value="HEAT SHOCK PROTEIN 104"/>
    <property type="match status" value="1"/>
</dbReference>
<dbReference type="PROSITE" id="PS51903">
    <property type="entry name" value="CLP_R"/>
    <property type="match status" value="1"/>
</dbReference>
<dbReference type="GO" id="GO:0005524">
    <property type="term" value="F:ATP binding"/>
    <property type="evidence" value="ECO:0007669"/>
    <property type="project" value="UniProtKB-KW"/>
</dbReference>
<dbReference type="GO" id="GO:0005737">
    <property type="term" value="C:cytoplasm"/>
    <property type="evidence" value="ECO:0007669"/>
    <property type="project" value="TreeGrafter"/>
</dbReference>
<dbReference type="GO" id="GO:0016887">
    <property type="term" value="F:ATP hydrolysis activity"/>
    <property type="evidence" value="ECO:0007669"/>
    <property type="project" value="TreeGrafter"/>
</dbReference>
<dbReference type="Gene3D" id="3.40.50.300">
    <property type="entry name" value="P-loop containing nucleotide triphosphate hydrolases"/>
    <property type="match status" value="1"/>
</dbReference>
<dbReference type="GO" id="GO:0006508">
    <property type="term" value="P:proteolysis"/>
    <property type="evidence" value="ECO:0007669"/>
    <property type="project" value="UniProtKB-KW"/>
</dbReference>
<proteinExistence type="predicted"/>
<dbReference type="Pfam" id="PF02861">
    <property type="entry name" value="Clp_N"/>
    <property type="match status" value="2"/>
</dbReference>
<gene>
    <name evidence="5" type="ORF">IAC18_08240</name>
</gene>
<name>A0A9D1FFH7_9FIRM</name>
<feature type="domain" description="Clp R" evidence="4">
    <location>
        <begin position="1"/>
        <end position="145"/>
    </location>
</feature>
<dbReference type="InterPro" id="IPR027417">
    <property type="entry name" value="P-loop_NTPase"/>
</dbReference>
<accession>A0A9D1FFH7</accession>
<keyword evidence="3" id="KW-0677">Repeat</keyword>
<evidence type="ECO:0000313" key="6">
    <source>
        <dbReference type="Proteomes" id="UP000824001"/>
    </source>
</evidence>
<keyword evidence="5" id="KW-0645">Protease</keyword>
<dbReference type="EMBL" id="DVJK01000235">
    <property type="protein sequence ID" value="HIS67541.1"/>
    <property type="molecule type" value="Genomic_DNA"/>
</dbReference>
<evidence type="ECO:0000259" key="4">
    <source>
        <dbReference type="PROSITE" id="PS51903"/>
    </source>
</evidence>
<dbReference type="GO" id="GO:0034605">
    <property type="term" value="P:cellular response to heat"/>
    <property type="evidence" value="ECO:0007669"/>
    <property type="project" value="TreeGrafter"/>
</dbReference>
<dbReference type="SUPFAM" id="SSF52540">
    <property type="entry name" value="P-loop containing nucleoside triphosphate hydrolases"/>
    <property type="match status" value="1"/>
</dbReference>
<reference evidence="5" key="2">
    <citation type="journal article" date="2021" name="PeerJ">
        <title>Extensive microbial diversity within the chicken gut microbiome revealed by metagenomics and culture.</title>
        <authorList>
            <person name="Gilroy R."/>
            <person name="Ravi A."/>
            <person name="Getino M."/>
            <person name="Pursley I."/>
            <person name="Horton D.L."/>
            <person name="Alikhan N.F."/>
            <person name="Baker D."/>
            <person name="Gharbi K."/>
            <person name="Hall N."/>
            <person name="Watson M."/>
            <person name="Adriaenssens E.M."/>
            <person name="Foster-Nyarko E."/>
            <person name="Jarju S."/>
            <person name="Secka A."/>
            <person name="Antonio M."/>
            <person name="Oren A."/>
            <person name="Chaudhuri R.R."/>
            <person name="La Ragione R."/>
            <person name="Hildebrand F."/>
            <person name="Pallen M.J."/>
        </authorList>
    </citation>
    <scope>NUCLEOTIDE SEQUENCE</scope>
    <source>
        <strain evidence="5">ChiHjej10B9-9673</strain>
    </source>
</reference>
<reference evidence="5" key="1">
    <citation type="submission" date="2020-10" db="EMBL/GenBank/DDBJ databases">
        <authorList>
            <person name="Gilroy R."/>
        </authorList>
    </citation>
    <scope>NUCLEOTIDE SEQUENCE</scope>
    <source>
        <strain evidence="5">ChiHjej10B9-9673</strain>
    </source>
</reference>
<dbReference type="SUPFAM" id="SSF81923">
    <property type="entry name" value="Double Clp-N motif"/>
    <property type="match status" value="2"/>
</dbReference>
<dbReference type="Gene3D" id="1.10.1780.10">
    <property type="entry name" value="Clp, N-terminal domain"/>
    <property type="match status" value="2"/>
</dbReference>
<evidence type="ECO:0000313" key="5">
    <source>
        <dbReference type="EMBL" id="HIS67541.1"/>
    </source>
</evidence>
<feature type="non-terminal residue" evidence="5">
    <location>
        <position position="222"/>
    </location>
</feature>
<dbReference type="InterPro" id="IPR036628">
    <property type="entry name" value="Clp_N_dom_sf"/>
</dbReference>
<evidence type="ECO:0000256" key="1">
    <source>
        <dbReference type="ARBA" id="ARBA00022741"/>
    </source>
</evidence>
<keyword evidence="5" id="KW-0378">Hydrolase</keyword>
<keyword evidence="1" id="KW-0547">Nucleotide-binding</keyword>
<sequence>MKNGVRFTDRASSALKSARDAAASLGHGYVGTEHLLLGVAAQTEGLGARVLASAGLDMAALTRAVVLVSGAGEPGGPEQGLTETARAALESASREAARLGHGYVGTEHILLGVLSQAGGAGARAVERAGADAGELARSVLDLFGAGERRQGGAQAGRAAVKSPARRAETRILDQYSRDLTLLAAAGRMDPVVGRDTELERVIQILSRRTKNNPVLVGEPGVG</sequence>
<organism evidence="5 6">
    <name type="scientific">Candidatus Scatomorpha merdipullorum</name>
    <dbReference type="NCBI Taxonomy" id="2840927"/>
    <lineage>
        <taxon>Bacteria</taxon>
        <taxon>Bacillati</taxon>
        <taxon>Bacillota</taxon>
        <taxon>Clostridia</taxon>
        <taxon>Eubacteriales</taxon>
        <taxon>Candidatus Scatomorpha</taxon>
    </lineage>
</organism>